<evidence type="ECO:0000259" key="5">
    <source>
        <dbReference type="PROSITE" id="PS50075"/>
    </source>
</evidence>
<feature type="transmembrane region" description="Helical" evidence="4">
    <location>
        <begin position="665"/>
        <end position="693"/>
    </location>
</feature>
<dbReference type="SMART" id="SM00823">
    <property type="entry name" value="PKS_PP"/>
    <property type="match status" value="1"/>
</dbReference>
<feature type="transmembrane region" description="Helical" evidence="4">
    <location>
        <begin position="1158"/>
        <end position="1182"/>
    </location>
</feature>
<dbReference type="NCBIfam" id="TIGR02353">
    <property type="entry name" value="NRPS_term_dom"/>
    <property type="match status" value="1"/>
</dbReference>
<name>A0ABU1UCI1_9MICC</name>
<sequence length="1417" mass="154991">MSKKTRVHSGDTTPAELRGKIIADSGAVEGTVLTSAASDQTARWHQGERLDQLFEDRCDRLRDEGLGAQIAVDADDIVLSYLELDARANQLARHLLACGARPGDRLALLFDQPWRAYVAMLAALKIRAAYVPLDPGFPPDRLKYIVEDAGVAMVLSLSHLKDLLPEVAAQTVCLDHVQAHVDAEDPARLNGAEMGGKNDELAYIIYTSGSTGRPKGVAVEQASICNFVRVASAHYGIEASDRVYQGMTIAFDFSVEEIWVSWMAGATLVPKPAGPSMLGAELAEYLQDKRITALCCVPTLLATLDEDVPGLRFLLVSGEACPRDLVMRWHRPGRRFLNVYGPTEATVTATWALLDPDRPVSLGVPLPTYSAVILDPDESRALPPGQSGEIGLAGVGLARGYVNRPDLTEQAFIPDFLEIGNNSSGRIYRTGDLGRINADGEIEYFGRIDTQVKIRGYRIELAEIESFLLQLPGIAQAAVQTFESEGGSVELAAYFTLRQDVVSVDAHDIRQMLRTRLPGYMVPAYFEELESMPMMASGKVDRKRLPRPAHRLSLAVNGSFTAPATPAEEALAEQLGAVLGLDKVSTDAHFFNDLGADSLLMAHYCARIRQETDLPPAAMQDIYKHPTVRQLAECLQAIQIESKLQPAVPAGEPVAPAPFHRVSALQYFLCGAVQLLFFLGYTTYAAWLLVFGYESVSAGTTLIDVWLRSIGFGAAMFVILSVTPILLKWVLVGRWKPGNLRIWSPAYLRFWMVKTLTRANPLVLFAGSPIYVLYLRLLGAKIGKGVVIFSRKVPGCPDLLTVGDNTVIHKNASILCYRAHSGIIEKGTVTLGRNVLISERTTLDIGSSMGNDTQLGHASSLQTSQAVPDGQVWHGSPAARANTNYLRVPAVNCSTRRRVIYSLLQLFNRLVLVVPAGVLGLSALLPSYLDTGHMQLGAFEFFVDIVAVTLVLFIGGLFTGLFVVLCVPRMLNHFIKPDVVYPLYGWHFSIHRLISRLSNLKLYKDIFGDSSYIVYYLRALGWDLGKIQQTGSNFGPTVTHEAPFLNSVGTGTMVSDGLNMMNADYTSTSFRLSTVKIAGRNFLGNNITFPIGAKAGENCLLGTKVMIPIDGPVRSDVGLLGSPAFEIPRSVQRDAQFDELKITEAKNRLLPSKNRHNILSMVLYLAVRWFLLFVATLAGAVAVTAHDVLGVLAVSATMLGLILFRILFMALVERSVMGFRRLKPQFCSIYDPYFWRHERLWKLLGGPAFNGTPFKPMFWRLFGVKMGKRVYDAGLNMPEKTLVTIGDDCTFNEGNHVQGHSMEDGTFKSDYVVIGNRCTLSVDAWVNYGVTMHDGSSLGADAMLMKGEDIPEGATFSGNPAREVMVPAARDARPAPISNGPRHRSDEMAGRSPKPSGGTHRKTRSAPRKRSSALAGS</sequence>
<proteinExistence type="predicted"/>
<dbReference type="Gene3D" id="3.30.300.30">
    <property type="match status" value="1"/>
</dbReference>
<keyword evidence="4" id="KW-1133">Transmembrane helix</keyword>
<dbReference type="Gene3D" id="1.10.1200.10">
    <property type="entry name" value="ACP-like"/>
    <property type="match status" value="1"/>
</dbReference>
<dbReference type="Pfam" id="PF13193">
    <property type="entry name" value="AMP-binding_C"/>
    <property type="match status" value="1"/>
</dbReference>
<protein>
    <submittedName>
        <fullName evidence="6">Non-ribosomal peptide synthetase-like protein</fullName>
    </submittedName>
</protein>
<dbReference type="Pfam" id="PF00501">
    <property type="entry name" value="AMP-binding"/>
    <property type="match status" value="1"/>
</dbReference>
<dbReference type="Gene3D" id="2.160.10.10">
    <property type="entry name" value="Hexapeptide repeat proteins"/>
    <property type="match status" value="2"/>
</dbReference>
<dbReference type="PANTHER" id="PTHR45527:SF1">
    <property type="entry name" value="FATTY ACID SYNTHASE"/>
    <property type="match status" value="1"/>
</dbReference>
<evidence type="ECO:0000256" key="4">
    <source>
        <dbReference type="SAM" id="Phobius"/>
    </source>
</evidence>
<evidence type="ECO:0000256" key="2">
    <source>
        <dbReference type="ARBA" id="ARBA00022553"/>
    </source>
</evidence>
<dbReference type="RefSeq" id="WP_310056741.1">
    <property type="nucleotide sequence ID" value="NZ_JAVDVQ010000008.1"/>
</dbReference>
<dbReference type="InterPro" id="IPR020845">
    <property type="entry name" value="AMP-binding_CS"/>
</dbReference>
<keyword evidence="1" id="KW-0596">Phosphopantetheine</keyword>
<gene>
    <name evidence="6" type="ORF">J2X01_002193</name>
</gene>
<feature type="region of interest" description="Disordered" evidence="3">
    <location>
        <begin position="1366"/>
        <end position="1417"/>
    </location>
</feature>
<keyword evidence="4" id="KW-0472">Membrane</keyword>
<evidence type="ECO:0000313" key="7">
    <source>
        <dbReference type="Proteomes" id="UP001252243"/>
    </source>
</evidence>
<reference evidence="6 7" key="1">
    <citation type="submission" date="2023-07" db="EMBL/GenBank/DDBJ databases">
        <title>Sorghum-associated microbial communities from plants grown in Nebraska, USA.</title>
        <authorList>
            <person name="Schachtman D."/>
        </authorList>
    </citation>
    <scope>NUCLEOTIDE SEQUENCE [LARGE SCALE GENOMIC DNA]</scope>
    <source>
        <strain evidence="6 7">BE167</strain>
    </source>
</reference>
<keyword evidence="7" id="KW-1185">Reference proteome</keyword>
<evidence type="ECO:0000256" key="1">
    <source>
        <dbReference type="ARBA" id="ARBA00022450"/>
    </source>
</evidence>
<evidence type="ECO:0000256" key="3">
    <source>
        <dbReference type="SAM" id="MobiDB-lite"/>
    </source>
</evidence>
<feature type="transmembrane region" description="Helical" evidence="4">
    <location>
        <begin position="751"/>
        <end position="774"/>
    </location>
</feature>
<feature type="transmembrane region" description="Helical" evidence="4">
    <location>
        <begin position="1188"/>
        <end position="1212"/>
    </location>
</feature>
<dbReference type="NCBIfam" id="TIGR01733">
    <property type="entry name" value="AA-adenyl-dom"/>
    <property type="match status" value="1"/>
</dbReference>
<dbReference type="PANTHER" id="PTHR45527">
    <property type="entry name" value="NONRIBOSOMAL PEPTIDE SYNTHETASE"/>
    <property type="match status" value="1"/>
</dbReference>
<dbReference type="InterPro" id="IPR012728">
    <property type="entry name" value="Pls/PosA_C"/>
</dbReference>
<dbReference type="PROSITE" id="PS50075">
    <property type="entry name" value="CARRIER"/>
    <property type="match status" value="1"/>
</dbReference>
<feature type="transmembrane region" description="Helical" evidence="4">
    <location>
        <begin position="941"/>
        <end position="967"/>
    </location>
</feature>
<organism evidence="6 7">
    <name type="scientific">Arthrobacter ginsengisoli</name>
    <dbReference type="NCBI Taxonomy" id="1356565"/>
    <lineage>
        <taxon>Bacteria</taxon>
        <taxon>Bacillati</taxon>
        <taxon>Actinomycetota</taxon>
        <taxon>Actinomycetes</taxon>
        <taxon>Micrococcales</taxon>
        <taxon>Micrococcaceae</taxon>
        <taxon>Arthrobacter</taxon>
    </lineage>
</organism>
<dbReference type="InterPro" id="IPR036736">
    <property type="entry name" value="ACP-like_sf"/>
</dbReference>
<dbReference type="InterPro" id="IPR020806">
    <property type="entry name" value="PKS_PP-bd"/>
</dbReference>
<dbReference type="InterPro" id="IPR009081">
    <property type="entry name" value="PP-bd_ACP"/>
</dbReference>
<dbReference type="InterPro" id="IPR011004">
    <property type="entry name" value="Trimer_LpxA-like_sf"/>
</dbReference>
<dbReference type="PROSITE" id="PS00455">
    <property type="entry name" value="AMP_BINDING"/>
    <property type="match status" value="1"/>
</dbReference>
<dbReference type="SUPFAM" id="SSF56801">
    <property type="entry name" value="Acetyl-CoA synthetase-like"/>
    <property type="match status" value="1"/>
</dbReference>
<feature type="transmembrane region" description="Helical" evidence="4">
    <location>
        <begin position="906"/>
        <end position="929"/>
    </location>
</feature>
<dbReference type="SUPFAM" id="SSF51161">
    <property type="entry name" value="Trimeric LpxA-like enzymes"/>
    <property type="match status" value="2"/>
</dbReference>
<accession>A0ABU1UCI1</accession>
<keyword evidence="2" id="KW-0597">Phosphoprotein</keyword>
<dbReference type="InterPro" id="IPR042099">
    <property type="entry name" value="ANL_N_sf"/>
</dbReference>
<dbReference type="InterPro" id="IPR010071">
    <property type="entry name" value="AA_adenyl_dom"/>
</dbReference>
<dbReference type="InterPro" id="IPR045851">
    <property type="entry name" value="AMP-bd_C_sf"/>
</dbReference>
<feature type="transmembrane region" description="Helical" evidence="4">
    <location>
        <begin position="705"/>
        <end position="731"/>
    </location>
</feature>
<dbReference type="Proteomes" id="UP001252243">
    <property type="component" value="Unassembled WGS sequence"/>
</dbReference>
<dbReference type="InterPro" id="IPR025110">
    <property type="entry name" value="AMP-bd_C"/>
</dbReference>
<dbReference type="EMBL" id="JAVDVQ010000008">
    <property type="protein sequence ID" value="MDR7082903.1"/>
    <property type="molecule type" value="Genomic_DNA"/>
</dbReference>
<dbReference type="Pfam" id="PF00550">
    <property type="entry name" value="PP-binding"/>
    <property type="match status" value="1"/>
</dbReference>
<dbReference type="Gene3D" id="3.40.50.12780">
    <property type="entry name" value="N-terminal domain of ligase-like"/>
    <property type="match status" value="1"/>
</dbReference>
<evidence type="ECO:0000313" key="6">
    <source>
        <dbReference type="EMBL" id="MDR7082903.1"/>
    </source>
</evidence>
<dbReference type="InterPro" id="IPR000873">
    <property type="entry name" value="AMP-dep_synth/lig_dom"/>
</dbReference>
<feature type="compositionally biased region" description="Basic residues" evidence="3">
    <location>
        <begin position="1399"/>
        <end position="1411"/>
    </location>
</feature>
<dbReference type="SUPFAM" id="SSF47336">
    <property type="entry name" value="ACP-like"/>
    <property type="match status" value="1"/>
</dbReference>
<dbReference type="CDD" id="cd05930">
    <property type="entry name" value="A_NRPS"/>
    <property type="match status" value="1"/>
</dbReference>
<comment type="caution">
    <text evidence="6">The sequence shown here is derived from an EMBL/GenBank/DDBJ whole genome shotgun (WGS) entry which is preliminary data.</text>
</comment>
<keyword evidence="4" id="KW-0812">Transmembrane</keyword>
<feature type="domain" description="Carrier" evidence="5">
    <location>
        <begin position="562"/>
        <end position="639"/>
    </location>
</feature>